<evidence type="ECO:0000313" key="4">
    <source>
        <dbReference type="Proteomes" id="UP000054558"/>
    </source>
</evidence>
<gene>
    <name evidence="3" type="ORF">KFL_000010770</name>
</gene>
<dbReference type="Proteomes" id="UP000054558">
    <property type="component" value="Unassembled WGS sequence"/>
</dbReference>
<dbReference type="Gene3D" id="2.60.40.1820">
    <property type="match status" value="1"/>
</dbReference>
<reference evidence="3 4" key="1">
    <citation type="journal article" date="2014" name="Nat. Commun.">
        <title>Klebsormidium flaccidum genome reveals primary factors for plant terrestrial adaptation.</title>
        <authorList>
            <person name="Hori K."/>
            <person name="Maruyama F."/>
            <person name="Fujisawa T."/>
            <person name="Togashi T."/>
            <person name="Yamamoto N."/>
            <person name="Seo M."/>
            <person name="Sato S."/>
            <person name="Yamada T."/>
            <person name="Mori H."/>
            <person name="Tajima N."/>
            <person name="Moriyama T."/>
            <person name="Ikeuchi M."/>
            <person name="Watanabe M."/>
            <person name="Wada H."/>
            <person name="Kobayashi K."/>
            <person name="Saito M."/>
            <person name="Masuda T."/>
            <person name="Sasaki-Sekimoto Y."/>
            <person name="Mashiguchi K."/>
            <person name="Awai K."/>
            <person name="Shimojima M."/>
            <person name="Masuda S."/>
            <person name="Iwai M."/>
            <person name="Nobusawa T."/>
            <person name="Narise T."/>
            <person name="Kondo S."/>
            <person name="Saito H."/>
            <person name="Sato R."/>
            <person name="Murakawa M."/>
            <person name="Ihara Y."/>
            <person name="Oshima-Yamada Y."/>
            <person name="Ohtaka K."/>
            <person name="Satoh M."/>
            <person name="Sonobe K."/>
            <person name="Ishii M."/>
            <person name="Ohtani R."/>
            <person name="Kanamori-Sato M."/>
            <person name="Honoki R."/>
            <person name="Miyazaki D."/>
            <person name="Mochizuki H."/>
            <person name="Umetsu J."/>
            <person name="Higashi K."/>
            <person name="Shibata D."/>
            <person name="Kamiya Y."/>
            <person name="Sato N."/>
            <person name="Nakamura Y."/>
            <person name="Tabata S."/>
            <person name="Ida S."/>
            <person name="Kurokawa K."/>
            <person name="Ohta H."/>
        </authorList>
    </citation>
    <scope>NUCLEOTIDE SEQUENCE [LARGE SCALE GENOMIC DNA]</scope>
    <source>
        <strain evidence="3 4">NIES-2285</strain>
    </source>
</reference>
<evidence type="ECO:0000256" key="1">
    <source>
        <dbReference type="ARBA" id="ARBA00004370"/>
    </source>
</evidence>
<dbReference type="OMA" id="TSMSIFY"/>
<dbReference type="PANTHER" id="PTHR31234:SF2">
    <property type="entry name" value="OS05G0199100 PROTEIN"/>
    <property type="match status" value="1"/>
</dbReference>
<dbReference type="GO" id="GO:0098542">
    <property type="term" value="P:defense response to other organism"/>
    <property type="evidence" value="ECO:0007669"/>
    <property type="project" value="InterPro"/>
</dbReference>
<dbReference type="PANTHER" id="PTHR31234">
    <property type="entry name" value="LATE EMBRYOGENESIS ABUNDANT (LEA) HYDROXYPROLINE-RICH GLYCOPROTEIN FAMILY"/>
    <property type="match status" value="1"/>
</dbReference>
<evidence type="ECO:0008006" key="5">
    <source>
        <dbReference type="Google" id="ProtNLM"/>
    </source>
</evidence>
<protein>
    <recommendedName>
        <fullName evidence="5">Late embryogenesis abundant protein LEA-2 subgroup domain-containing protein</fullName>
    </recommendedName>
</protein>
<dbReference type="GO" id="GO:0016020">
    <property type="term" value="C:membrane"/>
    <property type="evidence" value="ECO:0007669"/>
    <property type="project" value="UniProtKB-SubCell"/>
</dbReference>
<keyword evidence="2" id="KW-0472">Membrane</keyword>
<evidence type="ECO:0000256" key="2">
    <source>
        <dbReference type="ARBA" id="ARBA00023136"/>
    </source>
</evidence>
<evidence type="ECO:0000313" key="3">
    <source>
        <dbReference type="EMBL" id="GAQ77628.1"/>
    </source>
</evidence>
<dbReference type="OrthoDB" id="654824at2759"/>
<accession>A0A0U9I693</accession>
<name>A0A0U9I693_KLENI</name>
<dbReference type="InterPro" id="IPR044839">
    <property type="entry name" value="NDR1-like"/>
</dbReference>
<keyword evidence="4" id="KW-1185">Reference proteome</keyword>
<sequence length="193" mass="20551">MIGFIVVGLGIAAALYMLRPKDPIIKVVQVHIKGFSVRTQVTPIPAVLVDLEVSMDVLCKNLNPVPISCSEALMDIVYEGQKLGTGDVPFSEQPGCSSRIITIPGKISSIAALGTLGPKLLSDIAKREVKLTGIVTLKGVAKLGAIKHRFNVGVNCDVVVDPLMVDVIRSSSECDMDLFPTLKGDDQNPGKTE</sequence>
<dbReference type="AlphaFoldDB" id="A0A0U9I693"/>
<comment type="subcellular location">
    <subcellularLocation>
        <location evidence="1">Membrane</location>
    </subcellularLocation>
</comment>
<dbReference type="SUPFAM" id="SSF117070">
    <property type="entry name" value="LEA14-like"/>
    <property type="match status" value="1"/>
</dbReference>
<proteinExistence type="predicted"/>
<dbReference type="EMBL" id="DF236950">
    <property type="protein sequence ID" value="GAQ77628.1"/>
    <property type="molecule type" value="Genomic_DNA"/>
</dbReference>
<organism evidence="3 4">
    <name type="scientific">Klebsormidium nitens</name>
    <name type="common">Green alga</name>
    <name type="synonym">Ulothrix nitens</name>
    <dbReference type="NCBI Taxonomy" id="105231"/>
    <lineage>
        <taxon>Eukaryota</taxon>
        <taxon>Viridiplantae</taxon>
        <taxon>Streptophyta</taxon>
        <taxon>Klebsormidiophyceae</taxon>
        <taxon>Klebsormidiales</taxon>
        <taxon>Klebsormidiaceae</taxon>
        <taxon>Klebsormidium</taxon>
    </lineage>
</organism>